<feature type="coiled-coil region" evidence="1">
    <location>
        <begin position="44"/>
        <end position="78"/>
    </location>
</feature>
<evidence type="ECO:0000313" key="3">
    <source>
        <dbReference type="EMBL" id="JAT33224.1"/>
    </source>
</evidence>
<evidence type="ECO:0000256" key="2">
    <source>
        <dbReference type="SAM" id="MobiDB-lite"/>
    </source>
</evidence>
<gene>
    <name evidence="3" type="ORF">g.40703</name>
</gene>
<feature type="region of interest" description="Disordered" evidence="2">
    <location>
        <begin position="488"/>
        <end position="544"/>
    </location>
</feature>
<feature type="compositionally biased region" description="Polar residues" evidence="2">
    <location>
        <begin position="517"/>
        <end position="536"/>
    </location>
</feature>
<accession>A0A1B6MBG8</accession>
<dbReference type="AlphaFoldDB" id="A0A1B6MBG8"/>
<feature type="region of interest" description="Disordered" evidence="2">
    <location>
        <begin position="448"/>
        <end position="472"/>
    </location>
</feature>
<sequence length="999" mass="113265">MSCISTAHLTNKSVMNLELEKKKELERRKILRILQVRQQSKDFANKLRENIQEETINLRNKNVEIRRKQIREKQLEELNRLKEIYKTCLQSVGESHREASKQPNFALRNQENEIERTAKAAVRGIEARKQHLKNEAVRQLQIEAPIKQKRKTRNKENLRSFYVSSLPKHTPLPTNSIKPLKQTNLISVPSVIPQVIQEVPSNLLISQPSASQPLIIEEKSENNKEIRRNLEVKQKKPKIVNNVQTDINQGSDFISLKDCSCDYVVCSCHNSPLSLRRCQSESRLSSEGSFEKEIHQPRKVKTRSRSCSPSVKTLNYCDVGNLFESNQRSFVTITHHPTPPKSKGELTILIDLKETDCGKKSNYSKEIKEKTEERSKKALQREHLKKDFQQLLHDLGNLTRRKHILKSRIKTKDRVYQRERDILAKNESKQKKLADAFETLLHTAKSIQSQCPDSLHETTSKSTNGSPPPTLNLALCQEVNMSQLPTIPEENCADRPLNKSPCRSRSPGTICSDRPSNRSPQSSGSPGTRSRSQSPGHSPGRSHFANSLVSVCTEPSGDIHVIVKQPQKGKKHKKKCKKFEIPQLDSSESSYYDPPDQLTPSELELIETLRKMLKKPDLKKDLRKYIEKLLTMRRESIDCLGVQEKTAKQLPGTRKQIEENLAEVSDLSDYLADKIDELAEIYKQNSLSSNQCRQLQSSEHSSSSQRPPCTRICPGEKVGHVQKQLSKPKPITRRIVPGSQSTVSGISSNAHESLGPRGFQTPFGLASNLLPRASEQTPSTCPQGGNRQVSFTTPGPFEVGFLDSTIVRYSERRPESGCVQSKQFTPVNLYRSGAYQTHGLNRPKSSGTLQAQQQIASDLNTPRSQLSPDMRQLKLDTSFDIDSVTDPRNKDKLNELRRKLSKMCSEDYSKVIEIIREDMNKDTNNLLKRVKSNPLEVEEPDDDKTSSSMLPSNSCSRPLPTSENNSHLSSDKINNIYSISLLSQNRQKHRVPLNKTILI</sequence>
<feature type="region of interest" description="Disordered" evidence="2">
    <location>
        <begin position="692"/>
        <end position="755"/>
    </location>
</feature>
<dbReference type="EMBL" id="GEBQ01006753">
    <property type="protein sequence ID" value="JAT33224.1"/>
    <property type="molecule type" value="Transcribed_RNA"/>
</dbReference>
<feature type="compositionally biased region" description="Polar residues" evidence="2">
    <location>
        <begin position="738"/>
        <end position="751"/>
    </location>
</feature>
<evidence type="ECO:0000256" key="1">
    <source>
        <dbReference type="SAM" id="Coils"/>
    </source>
</evidence>
<organism evidence="3">
    <name type="scientific">Graphocephala atropunctata</name>
    <dbReference type="NCBI Taxonomy" id="36148"/>
    <lineage>
        <taxon>Eukaryota</taxon>
        <taxon>Metazoa</taxon>
        <taxon>Ecdysozoa</taxon>
        <taxon>Arthropoda</taxon>
        <taxon>Hexapoda</taxon>
        <taxon>Insecta</taxon>
        <taxon>Pterygota</taxon>
        <taxon>Neoptera</taxon>
        <taxon>Paraneoptera</taxon>
        <taxon>Hemiptera</taxon>
        <taxon>Auchenorrhyncha</taxon>
        <taxon>Membracoidea</taxon>
        <taxon>Cicadellidae</taxon>
        <taxon>Cicadellinae</taxon>
        <taxon>Cicadellini</taxon>
        <taxon>Graphocephala</taxon>
    </lineage>
</organism>
<reference evidence="3" key="1">
    <citation type="submission" date="2015-11" db="EMBL/GenBank/DDBJ databases">
        <title>De novo transcriptome assembly of four potential Pierce s Disease insect vectors from Arizona vineyards.</title>
        <authorList>
            <person name="Tassone E.E."/>
        </authorList>
    </citation>
    <scope>NUCLEOTIDE SEQUENCE</scope>
</reference>
<feature type="region of interest" description="Disordered" evidence="2">
    <location>
        <begin position="932"/>
        <end position="969"/>
    </location>
</feature>
<keyword evidence="1" id="KW-0175">Coiled coil</keyword>
<protein>
    <submittedName>
        <fullName evidence="3">Uncharacterized protein</fullName>
    </submittedName>
</protein>
<feature type="compositionally biased region" description="Polar residues" evidence="2">
    <location>
        <begin position="946"/>
        <end position="969"/>
    </location>
</feature>
<proteinExistence type="predicted"/>
<name>A0A1B6MBG8_9HEMI</name>